<organism evidence="2 3">
    <name type="scientific">Methylobacterium isbiliense</name>
    <dbReference type="NCBI Taxonomy" id="315478"/>
    <lineage>
        <taxon>Bacteria</taxon>
        <taxon>Pseudomonadati</taxon>
        <taxon>Pseudomonadota</taxon>
        <taxon>Alphaproteobacteria</taxon>
        <taxon>Hyphomicrobiales</taxon>
        <taxon>Methylobacteriaceae</taxon>
        <taxon>Methylobacterium</taxon>
    </lineage>
</organism>
<comment type="caution">
    <text evidence="2">The sequence shown here is derived from an EMBL/GenBank/DDBJ whole genome shotgun (WGS) entry which is preliminary data.</text>
</comment>
<evidence type="ECO:0000313" key="2">
    <source>
        <dbReference type="EMBL" id="GJD98262.1"/>
    </source>
</evidence>
<dbReference type="EMBL" id="BPQQ01000002">
    <property type="protein sequence ID" value="GJD98262.1"/>
    <property type="molecule type" value="Genomic_DNA"/>
</dbReference>
<dbReference type="Gene3D" id="2.115.10.20">
    <property type="entry name" value="Glycosyl hydrolase domain, family 43"/>
    <property type="match status" value="1"/>
</dbReference>
<dbReference type="SUPFAM" id="SSF75005">
    <property type="entry name" value="Arabinanase/levansucrase/invertase"/>
    <property type="match status" value="1"/>
</dbReference>
<name>A0ABQ4S905_9HYPH</name>
<accession>A0ABQ4S905</accession>
<gene>
    <name evidence="2" type="ORF">GMJLKIPL_0169</name>
</gene>
<dbReference type="InterPro" id="IPR023296">
    <property type="entry name" value="Glyco_hydro_beta-prop_sf"/>
</dbReference>
<protein>
    <recommendedName>
        <fullName evidence="1">Glucosamine inositolphosphorylceramide transferase 1 N-terminal domain-containing protein</fullName>
    </recommendedName>
</protein>
<dbReference type="Proteomes" id="UP001055153">
    <property type="component" value="Unassembled WGS sequence"/>
</dbReference>
<reference evidence="2" key="1">
    <citation type="journal article" date="2021" name="Front. Microbiol.">
        <title>Comprehensive Comparative Genomics and Phenotyping of Methylobacterium Species.</title>
        <authorList>
            <person name="Alessa O."/>
            <person name="Ogura Y."/>
            <person name="Fujitani Y."/>
            <person name="Takami H."/>
            <person name="Hayashi T."/>
            <person name="Sahin N."/>
            <person name="Tani A."/>
        </authorList>
    </citation>
    <scope>NUCLEOTIDE SEQUENCE</scope>
    <source>
        <strain evidence="2">DSM 17168</strain>
    </source>
</reference>
<keyword evidence="3" id="KW-1185">Reference proteome</keyword>
<feature type="domain" description="Glucosamine inositolphosphorylceramide transferase 1 N-terminal" evidence="1">
    <location>
        <begin position="274"/>
        <end position="473"/>
    </location>
</feature>
<evidence type="ECO:0000313" key="3">
    <source>
        <dbReference type="Proteomes" id="UP001055153"/>
    </source>
</evidence>
<dbReference type="InterPro" id="IPR056442">
    <property type="entry name" value="GINT1_N"/>
</dbReference>
<evidence type="ECO:0000259" key="1">
    <source>
        <dbReference type="Pfam" id="PF24793"/>
    </source>
</evidence>
<reference evidence="2" key="2">
    <citation type="submission" date="2021-08" db="EMBL/GenBank/DDBJ databases">
        <authorList>
            <person name="Tani A."/>
            <person name="Ola A."/>
            <person name="Ogura Y."/>
            <person name="Katsura K."/>
            <person name="Hayashi T."/>
        </authorList>
    </citation>
    <scope>NUCLEOTIDE SEQUENCE</scope>
    <source>
        <strain evidence="2">DSM 17168</strain>
    </source>
</reference>
<dbReference type="Pfam" id="PF24793">
    <property type="entry name" value="GINT1_N"/>
    <property type="match status" value="1"/>
</dbReference>
<dbReference type="RefSeq" id="WP_238233219.1">
    <property type="nucleotide sequence ID" value="NZ_BPQQ01000002.1"/>
</dbReference>
<proteinExistence type="predicted"/>
<sequence length="506" mass="54631">MLNAPLSAGADPASPVLPDPVASGIRRIRVRLDPLRLWRWQLWLLDALAARPGLAVEVEPVPGRPYPAALRLLLALERPIFRLTGAQAADLLDPEALPGAWLGPQGIPDRTIDLTGAPGGGALSPLYDGEAGDEALIGAILEDRAVRLSFAGASPALGPDLRPAIESRTVLTRALNRVFSTVLSLCLAEAGRRPASAGGGAAAPARPIGAGAVAAFAAATLARKAGDRLTGLCVRATRWRVGWRQLAHADDFLGLTRRLPETGYAVLPDDGRRYYADPFPFSAQGRRWLFVEEYCYARQKGLIAVAEVAEGRIGPVRPVLEEPHHLSYPFVFAHEGAVFMIPESSACGRVELYRARRLPDSWERVAVLLDGIAASDVTLTRADGLWWMFAGTHPYQASVRDTLSLFHAPDLLGPWTPHPLNPVVVDLRQARPGGQCFRIDGTLWRPVQDATDGYGSALGLCRVDDLTPLTYRQTLAATIRPGPAWARDGLHTLNRDGLFEVVDGMF</sequence>